<sequence length="109" mass="12657">MEKLNSIFKKKTSPKEALRTSKREMAVATRGIEREISSLQMEIMPSSGCLFALETAYFLHPAVSFVYQNLKYILLRDEPFSDCINHCPSEEFMHSHNLRERIFDGSIRI</sequence>
<reference evidence="2 3" key="1">
    <citation type="submission" date="2020-09" db="EMBL/GenBank/DDBJ databases">
        <title>De no assembly of potato wild relative species, Solanum commersonii.</title>
        <authorList>
            <person name="Cho K."/>
        </authorList>
    </citation>
    <scope>NUCLEOTIDE SEQUENCE [LARGE SCALE GENOMIC DNA]</scope>
    <source>
        <strain evidence="2">LZ3.2</strain>
        <tissue evidence="2">Leaf</tissue>
    </source>
</reference>
<name>A0A9J6ACG7_SOLCO</name>
<keyword evidence="3" id="KW-1185">Reference proteome</keyword>
<proteinExistence type="predicted"/>
<evidence type="ECO:0000313" key="2">
    <source>
        <dbReference type="EMBL" id="KAG5622004.1"/>
    </source>
</evidence>
<accession>A0A9J6ACG7</accession>
<organism evidence="2 3">
    <name type="scientific">Solanum commersonii</name>
    <name type="common">Commerson's wild potato</name>
    <name type="synonym">Commerson's nightshade</name>
    <dbReference type="NCBI Taxonomy" id="4109"/>
    <lineage>
        <taxon>Eukaryota</taxon>
        <taxon>Viridiplantae</taxon>
        <taxon>Streptophyta</taxon>
        <taxon>Embryophyta</taxon>
        <taxon>Tracheophyta</taxon>
        <taxon>Spermatophyta</taxon>
        <taxon>Magnoliopsida</taxon>
        <taxon>eudicotyledons</taxon>
        <taxon>Gunneridae</taxon>
        <taxon>Pentapetalae</taxon>
        <taxon>asterids</taxon>
        <taxon>lamiids</taxon>
        <taxon>Solanales</taxon>
        <taxon>Solanaceae</taxon>
        <taxon>Solanoideae</taxon>
        <taxon>Solaneae</taxon>
        <taxon>Solanum</taxon>
    </lineage>
</organism>
<gene>
    <name evidence="2" type="ORF">H5410_007222</name>
</gene>
<dbReference type="Proteomes" id="UP000824120">
    <property type="component" value="Chromosome 2"/>
</dbReference>
<feature type="region of interest" description="Disordered" evidence="1">
    <location>
        <begin position="1"/>
        <end position="20"/>
    </location>
</feature>
<dbReference type="EMBL" id="JACXVP010000002">
    <property type="protein sequence ID" value="KAG5622004.1"/>
    <property type="molecule type" value="Genomic_DNA"/>
</dbReference>
<dbReference type="OrthoDB" id="5594417at2759"/>
<dbReference type="AlphaFoldDB" id="A0A9J6ACG7"/>
<evidence type="ECO:0000313" key="3">
    <source>
        <dbReference type="Proteomes" id="UP000824120"/>
    </source>
</evidence>
<protein>
    <submittedName>
        <fullName evidence="2">Uncharacterized protein</fullName>
    </submittedName>
</protein>
<comment type="caution">
    <text evidence="2">The sequence shown here is derived from an EMBL/GenBank/DDBJ whole genome shotgun (WGS) entry which is preliminary data.</text>
</comment>
<evidence type="ECO:0000256" key="1">
    <source>
        <dbReference type="SAM" id="MobiDB-lite"/>
    </source>
</evidence>